<evidence type="ECO:0000313" key="2">
    <source>
        <dbReference type="EMBL" id="BCE59014.1"/>
    </source>
</evidence>
<reference evidence="3" key="2">
    <citation type="submission" date="2020-05" db="EMBL/GenBank/DDBJ databases">
        <title>Complete genome sequence of Bradyrhizobium diazoefficiens XF8 isolated from soybean nodule.</title>
        <authorList>
            <person name="Noda R."/>
            <person name="Kakizaki K."/>
            <person name="Minamisawa K."/>
        </authorList>
    </citation>
    <scope>NUCLEOTIDE SEQUENCE</scope>
    <source>
        <strain evidence="3">XF8</strain>
    </source>
</reference>
<organism evidence="2">
    <name type="scientific">Bradyrhizobium diazoefficiens</name>
    <dbReference type="NCBI Taxonomy" id="1355477"/>
    <lineage>
        <taxon>Bacteria</taxon>
        <taxon>Pseudomonadati</taxon>
        <taxon>Pseudomonadota</taxon>
        <taxon>Alphaproteobacteria</taxon>
        <taxon>Hyphomicrobiales</taxon>
        <taxon>Nitrobacteraceae</taxon>
        <taxon>Bradyrhizobium</taxon>
    </lineage>
</organism>
<gene>
    <name evidence="2" type="ORF">XF5B_65260</name>
    <name evidence="3" type="ORF">XF8B_64060</name>
</gene>
<evidence type="ECO:0000313" key="3">
    <source>
        <dbReference type="EMBL" id="BCE76295.1"/>
    </source>
</evidence>
<proteinExistence type="predicted"/>
<reference evidence="2" key="1">
    <citation type="submission" date="2020-05" db="EMBL/GenBank/DDBJ databases">
        <title>Complete genome sequence of Bradyrhizobium diazoefficiens XF5 isolated from soybean nodule.</title>
        <authorList>
            <person name="Noda R."/>
            <person name="Kakizaki K."/>
            <person name="Minamisawa K."/>
        </authorList>
    </citation>
    <scope>NUCLEOTIDE SEQUENCE</scope>
    <source>
        <strain evidence="2">XF5</strain>
    </source>
</reference>
<accession>A0A810A3B9</accession>
<dbReference type="AlphaFoldDB" id="A0A810A3B9"/>
<dbReference type="EMBL" id="AP023097">
    <property type="protein sequence ID" value="BCE76295.1"/>
    <property type="molecule type" value="Genomic_DNA"/>
</dbReference>
<sequence>MLTPAGDGNPEQEGDEQARERRFTCDCGDRRERFTRLSSFVDDMRQAVDSGAQASRDLADRVGDVGRGVDGALGHAGLGRGLRNFGAQIRKLRSDEVNEAGTFGYPRERSF</sequence>
<name>A0A810A3B9_9BRAD</name>
<feature type="region of interest" description="Disordered" evidence="1">
    <location>
        <begin position="1"/>
        <end position="23"/>
    </location>
</feature>
<protein>
    <submittedName>
        <fullName evidence="2">Uncharacterized protein</fullName>
    </submittedName>
</protein>
<evidence type="ECO:0000256" key="1">
    <source>
        <dbReference type="SAM" id="MobiDB-lite"/>
    </source>
</evidence>
<dbReference type="EMBL" id="AP023095">
    <property type="protein sequence ID" value="BCE59014.1"/>
    <property type="molecule type" value="Genomic_DNA"/>
</dbReference>